<dbReference type="Pfam" id="PF13193">
    <property type="entry name" value="AMP-binding_C"/>
    <property type="match status" value="1"/>
</dbReference>
<keyword evidence="6" id="KW-1185">Reference proteome</keyword>
<gene>
    <name evidence="5" type="ORF">G1H19_08415</name>
</gene>
<evidence type="ECO:0000313" key="5">
    <source>
        <dbReference type="EMBL" id="NEL54020.1"/>
    </source>
</evidence>
<evidence type="ECO:0000259" key="4">
    <source>
        <dbReference type="Pfam" id="PF13193"/>
    </source>
</evidence>
<evidence type="ECO:0000313" key="6">
    <source>
        <dbReference type="Proteomes" id="UP000470470"/>
    </source>
</evidence>
<dbReference type="AlphaFoldDB" id="A0A7K3WE99"/>
<dbReference type="Gene3D" id="3.40.50.12780">
    <property type="entry name" value="N-terminal domain of ligase-like"/>
    <property type="match status" value="1"/>
</dbReference>
<keyword evidence="2 5" id="KW-0436">Ligase</keyword>
<sequence>MTATAETTGTTGQTWPAGLPTSLEYPSVPVGSLLRAAARRWGDRVAFTHHEVPLTYTEMARRAHAVAGGLADHGIGRGDVVAVHLPNCLQYPSVYYGVLLAGATFSPTNPLLAPGELAAQLADSGARALVTWEPVLPVVAAALGGTRVDTVVVTNAAQVADPAAAVDTAAVDGSGARVLSLAELVGGDPTDRHLDAGVDPVADLAHLAYTGGTTGVSKGVELPHRTVVTNVLQSVCWTSGSVPARDDEGDVTVEQVGDPAEFPVRLGTSSMVNLTPWFHAMGAIGYLNGQVVAGASLVVHDRFDPVAYVADAVRYRVTSIGGAPPVFVALLQVPGIAEADLTCVRGISSGAAPLPVPLIERLHTLFPNAVIGEGYGLTEVTMQATGNPTNTSGLRKPGTVGRPVFDTEISIRPLGGGDPLPTGERGEVCIRGPQVMRGYAGRPDATAESIDADGWLHTGDVGVLDADGYLAIVDRTKDMLLYKGYNVFPRELEEVLFGLPGIAGAAVVGRPDPEAGELPVAYVVRRGDDAGAALTAESVMAAVNEQVTPYKRLRDVVFVDAIPVSPAGKVLKRELSARERAAADARS</sequence>
<dbReference type="SUPFAM" id="SSF56801">
    <property type="entry name" value="Acetyl-CoA synthetase-like"/>
    <property type="match status" value="1"/>
</dbReference>
<dbReference type="InterPro" id="IPR042099">
    <property type="entry name" value="ANL_N_sf"/>
</dbReference>
<feature type="domain" description="AMP-dependent synthetase/ligase" evidence="3">
    <location>
        <begin position="35"/>
        <end position="439"/>
    </location>
</feature>
<evidence type="ECO:0000256" key="2">
    <source>
        <dbReference type="ARBA" id="ARBA00022598"/>
    </source>
</evidence>
<dbReference type="PANTHER" id="PTHR24096:SF149">
    <property type="entry name" value="AMP-BINDING DOMAIN-CONTAINING PROTEIN-RELATED"/>
    <property type="match status" value="1"/>
</dbReference>
<dbReference type="InterPro" id="IPR025110">
    <property type="entry name" value="AMP-bd_C"/>
</dbReference>
<dbReference type="Pfam" id="PF00501">
    <property type="entry name" value="AMP-binding"/>
    <property type="match status" value="1"/>
</dbReference>
<name>A0A7K3WE99_9ACTN</name>
<dbReference type="InterPro" id="IPR020845">
    <property type="entry name" value="AMP-binding_CS"/>
</dbReference>
<reference evidence="5 6" key="1">
    <citation type="submission" date="2020-02" db="EMBL/GenBank/DDBJ databases">
        <title>The whole genome sequence of CPCC 205119.</title>
        <authorList>
            <person name="Jiang Z."/>
        </authorList>
    </citation>
    <scope>NUCLEOTIDE SEQUENCE [LARGE SCALE GENOMIC DNA]</scope>
    <source>
        <strain evidence="5 6">CPCC 205119</strain>
    </source>
</reference>
<dbReference type="InterPro" id="IPR045851">
    <property type="entry name" value="AMP-bd_C_sf"/>
</dbReference>
<dbReference type="GO" id="GO:0016405">
    <property type="term" value="F:CoA-ligase activity"/>
    <property type="evidence" value="ECO:0007669"/>
    <property type="project" value="TreeGrafter"/>
</dbReference>
<dbReference type="PANTHER" id="PTHR24096">
    <property type="entry name" value="LONG-CHAIN-FATTY-ACID--COA LIGASE"/>
    <property type="match status" value="1"/>
</dbReference>
<comment type="similarity">
    <text evidence="1">Belongs to the ATP-dependent AMP-binding enzyme family.</text>
</comment>
<dbReference type="RefSeq" id="WP_152729896.1">
    <property type="nucleotide sequence ID" value="NZ_JAABOZ010000002.1"/>
</dbReference>
<evidence type="ECO:0000259" key="3">
    <source>
        <dbReference type="Pfam" id="PF00501"/>
    </source>
</evidence>
<organism evidence="5 6">
    <name type="scientific">Goekera deserti</name>
    <dbReference type="NCBI Taxonomy" id="2497753"/>
    <lineage>
        <taxon>Bacteria</taxon>
        <taxon>Bacillati</taxon>
        <taxon>Actinomycetota</taxon>
        <taxon>Actinomycetes</taxon>
        <taxon>Geodermatophilales</taxon>
        <taxon>Geodermatophilaceae</taxon>
        <taxon>Goekera</taxon>
    </lineage>
</organism>
<dbReference type="EMBL" id="JAAGWK010000010">
    <property type="protein sequence ID" value="NEL54020.1"/>
    <property type="molecule type" value="Genomic_DNA"/>
</dbReference>
<accession>A0A7K3WE99</accession>
<dbReference type="InterPro" id="IPR000873">
    <property type="entry name" value="AMP-dep_synth/lig_dom"/>
</dbReference>
<evidence type="ECO:0000256" key="1">
    <source>
        <dbReference type="ARBA" id="ARBA00006432"/>
    </source>
</evidence>
<dbReference type="PROSITE" id="PS00455">
    <property type="entry name" value="AMP_BINDING"/>
    <property type="match status" value="1"/>
</dbReference>
<comment type="caution">
    <text evidence="5">The sequence shown here is derived from an EMBL/GenBank/DDBJ whole genome shotgun (WGS) entry which is preliminary data.</text>
</comment>
<proteinExistence type="inferred from homology"/>
<protein>
    <submittedName>
        <fullName evidence="5">Long-chain fatty acid--CoA ligase</fullName>
    </submittedName>
</protein>
<feature type="domain" description="AMP-binding enzyme C-terminal" evidence="4">
    <location>
        <begin position="491"/>
        <end position="569"/>
    </location>
</feature>
<dbReference type="Proteomes" id="UP000470470">
    <property type="component" value="Unassembled WGS sequence"/>
</dbReference>
<dbReference type="Gene3D" id="3.30.300.30">
    <property type="match status" value="1"/>
</dbReference>